<keyword evidence="3 7" id="KW-0479">Metal-binding</keyword>
<keyword evidence="2 7" id="KW-0349">Heme</keyword>
<evidence type="ECO:0000313" key="8">
    <source>
        <dbReference type="EMBL" id="MBB5889438.1"/>
    </source>
</evidence>
<dbReference type="RefSeq" id="WP_184858297.1">
    <property type="nucleotide sequence ID" value="NZ_BAAAWY010000002.1"/>
</dbReference>
<dbReference type="PRINTS" id="PR00385">
    <property type="entry name" value="P450"/>
</dbReference>
<keyword evidence="4 7" id="KW-0560">Oxidoreductase</keyword>
<accession>A0A7W9KB96</accession>
<evidence type="ECO:0000313" key="9">
    <source>
        <dbReference type="Proteomes" id="UP000585638"/>
    </source>
</evidence>
<dbReference type="CDD" id="cd20625">
    <property type="entry name" value="CYP164-like"/>
    <property type="match status" value="1"/>
</dbReference>
<keyword evidence="5 7" id="KW-0408">Iron</keyword>
<comment type="caution">
    <text evidence="8">The sequence shown here is derived from an EMBL/GenBank/DDBJ whole genome shotgun (WGS) entry which is preliminary data.</text>
</comment>
<dbReference type="PANTHER" id="PTHR46696">
    <property type="entry name" value="P450, PUTATIVE (EUROFUNG)-RELATED"/>
    <property type="match status" value="1"/>
</dbReference>
<dbReference type="AlphaFoldDB" id="A0A7W9KB96"/>
<evidence type="ECO:0000256" key="1">
    <source>
        <dbReference type="ARBA" id="ARBA00010617"/>
    </source>
</evidence>
<dbReference type="InterPro" id="IPR017972">
    <property type="entry name" value="Cyt_P450_CS"/>
</dbReference>
<dbReference type="GO" id="GO:0036199">
    <property type="term" value="F:cholest-4-en-3-one 26-monooxygenase activity"/>
    <property type="evidence" value="ECO:0007669"/>
    <property type="project" value="TreeGrafter"/>
</dbReference>
<dbReference type="GO" id="GO:0008395">
    <property type="term" value="F:steroid hydroxylase activity"/>
    <property type="evidence" value="ECO:0007669"/>
    <property type="project" value="TreeGrafter"/>
</dbReference>
<dbReference type="GO" id="GO:0020037">
    <property type="term" value="F:heme binding"/>
    <property type="evidence" value="ECO:0007669"/>
    <property type="project" value="InterPro"/>
</dbReference>
<evidence type="ECO:0000256" key="6">
    <source>
        <dbReference type="ARBA" id="ARBA00023033"/>
    </source>
</evidence>
<reference evidence="8 9" key="1">
    <citation type="submission" date="2020-08" db="EMBL/GenBank/DDBJ databases">
        <title>Sequencing the genomes of 1000 actinobacteria strains.</title>
        <authorList>
            <person name="Klenk H.-P."/>
        </authorList>
    </citation>
    <scope>NUCLEOTIDE SEQUENCE [LARGE SCALE GENOMIC DNA]</scope>
    <source>
        <strain evidence="8 9">DSM 43851</strain>
    </source>
</reference>
<protein>
    <submittedName>
        <fullName evidence="8">Cytochrome P450</fullName>
    </submittedName>
</protein>
<dbReference type="PRINTS" id="PR00359">
    <property type="entry name" value="BP450"/>
</dbReference>
<dbReference type="SUPFAM" id="SSF48264">
    <property type="entry name" value="Cytochrome P450"/>
    <property type="match status" value="1"/>
</dbReference>
<dbReference type="PANTHER" id="PTHR46696:SF4">
    <property type="entry name" value="BIOTIN BIOSYNTHESIS CYTOCHROME P450"/>
    <property type="match status" value="1"/>
</dbReference>
<dbReference type="PROSITE" id="PS00086">
    <property type="entry name" value="CYTOCHROME_P450"/>
    <property type="match status" value="1"/>
</dbReference>
<comment type="similarity">
    <text evidence="1 7">Belongs to the cytochrome P450 family.</text>
</comment>
<dbReference type="Pfam" id="PF00067">
    <property type="entry name" value="p450"/>
    <property type="match status" value="1"/>
</dbReference>
<dbReference type="GO" id="GO:0005506">
    <property type="term" value="F:iron ion binding"/>
    <property type="evidence" value="ECO:0007669"/>
    <property type="project" value="InterPro"/>
</dbReference>
<proteinExistence type="inferred from homology"/>
<dbReference type="InterPro" id="IPR001128">
    <property type="entry name" value="Cyt_P450"/>
</dbReference>
<gene>
    <name evidence="8" type="ORF">BJ998_000634</name>
</gene>
<organism evidence="8 9">
    <name type="scientific">Kutzneria kofuensis</name>
    <dbReference type="NCBI Taxonomy" id="103725"/>
    <lineage>
        <taxon>Bacteria</taxon>
        <taxon>Bacillati</taxon>
        <taxon>Actinomycetota</taxon>
        <taxon>Actinomycetes</taxon>
        <taxon>Pseudonocardiales</taxon>
        <taxon>Pseudonocardiaceae</taxon>
        <taxon>Kutzneria</taxon>
    </lineage>
</organism>
<dbReference type="Gene3D" id="1.10.630.10">
    <property type="entry name" value="Cytochrome P450"/>
    <property type="match status" value="1"/>
</dbReference>
<keyword evidence="6 7" id="KW-0503">Monooxygenase</keyword>
<evidence type="ECO:0000256" key="2">
    <source>
        <dbReference type="ARBA" id="ARBA00022617"/>
    </source>
</evidence>
<dbReference type="InterPro" id="IPR002397">
    <property type="entry name" value="Cyt_P450_B"/>
</dbReference>
<evidence type="ECO:0000256" key="4">
    <source>
        <dbReference type="ARBA" id="ARBA00023002"/>
    </source>
</evidence>
<dbReference type="Proteomes" id="UP000585638">
    <property type="component" value="Unassembled WGS sequence"/>
</dbReference>
<evidence type="ECO:0000256" key="3">
    <source>
        <dbReference type="ARBA" id="ARBA00022723"/>
    </source>
</evidence>
<evidence type="ECO:0000256" key="7">
    <source>
        <dbReference type="RuleBase" id="RU000461"/>
    </source>
</evidence>
<sequence>MSDRQLATAIAMGKVVLGWFRLLDDPGAMLIRPFQSIDPYPQYERIRARGKVVPSKLGMLLVTDYELCSAVLRDPAYGVAPNRELGQPDLGIDGMVHPLEDSFLFHNPPEHGRLRRIVSPLFTPRAMHDRQARIEAIVDGFLDQLAGREEFDLVGEFAARVPIKIICDLLGVPDAEHRRMTEWGTTLAASIDGMGSIAQVRELRTTLRELNDFLAGMIAQHRAEPNDDVIGHMLADGSLTERELLATSGLLLAAGFETTVNLIGNGVLTLLANPAARQRIVDDPDATDNIVEEILRLDPPIQYTARLSLDGKAKLAGRPVPAGKPVILLTAAANRDPAVFEDPHRFNPDRPNAREHLTFSSGVHYCLGAGLARMEGGIALRALFRRFPDLRVGGTVQRRPSRVVRGPLRLPVRVTSRQPAAIG</sequence>
<dbReference type="InterPro" id="IPR036396">
    <property type="entry name" value="Cyt_P450_sf"/>
</dbReference>
<evidence type="ECO:0000256" key="5">
    <source>
        <dbReference type="ARBA" id="ARBA00023004"/>
    </source>
</evidence>
<dbReference type="FunFam" id="1.10.630.10:FF:000018">
    <property type="entry name" value="Cytochrome P450 monooxygenase"/>
    <property type="match status" value="1"/>
</dbReference>
<keyword evidence="9" id="KW-1185">Reference proteome</keyword>
<dbReference type="EMBL" id="JACHIR010000001">
    <property type="protein sequence ID" value="MBB5889438.1"/>
    <property type="molecule type" value="Genomic_DNA"/>
</dbReference>
<dbReference type="GO" id="GO:0006707">
    <property type="term" value="P:cholesterol catabolic process"/>
    <property type="evidence" value="ECO:0007669"/>
    <property type="project" value="TreeGrafter"/>
</dbReference>
<name>A0A7W9KB96_9PSEU</name>